<evidence type="ECO:0000313" key="1">
    <source>
        <dbReference type="EMBL" id="KDN87583.1"/>
    </source>
</evidence>
<gene>
    <name evidence="1" type="ORF">KCH_06930</name>
</gene>
<dbReference type="Proteomes" id="UP000027178">
    <property type="component" value="Unassembled WGS sequence"/>
</dbReference>
<sequence>MDWALHRRTEIERTAGVRESAIHLAMMAEVGLPATALLLCEVDPALLAVLAGAALAHGATALGDVRTAEDAGRRVSVLEQHVHSFLEALPLTALSIIGCLHPDQVRELSRGRITARLTLRSPPLPRRFLLGVGLGAPPRAACTPRSCCGACGPVGGRGRRPARWS</sequence>
<dbReference type="HOGENOM" id="CLU_1608659_0_0_11"/>
<accession>A0A066Z1D1</accession>
<dbReference type="AlphaFoldDB" id="A0A066Z1D1"/>
<evidence type="ECO:0000313" key="2">
    <source>
        <dbReference type="Proteomes" id="UP000027178"/>
    </source>
</evidence>
<proteinExistence type="predicted"/>
<dbReference type="eggNOG" id="ENOG5032RE6">
    <property type="taxonomic scope" value="Bacteria"/>
</dbReference>
<keyword evidence="2" id="KW-1185">Reference proteome</keyword>
<reference evidence="1 2" key="1">
    <citation type="submission" date="2014-05" db="EMBL/GenBank/DDBJ databases">
        <title>Draft Genome Sequence of Kitasatospora cheerisanensis KCTC 2395.</title>
        <authorList>
            <person name="Nam D.H."/>
        </authorList>
    </citation>
    <scope>NUCLEOTIDE SEQUENCE [LARGE SCALE GENOMIC DNA]</scope>
    <source>
        <strain evidence="1 2">KCTC 2395</strain>
    </source>
</reference>
<name>A0A066Z1D1_9ACTN</name>
<dbReference type="PATRIC" id="fig|1348663.4.peg.660"/>
<organism evidence="1 2">
    <name type="scientific">Kitasatospora cheerisanensis KCTC 2395</name>
    <dbReference type="NCBI Taxonomy" id="1348663"/>
    <lineage>
        <taxon>Bacteria</taxon>
        <taxon>Bacillati</taxon>
        <taxon>Actinomycetota</taxon>
        <taxon>Actinomycetes</taxon>
        <taxon>Kitasatosporales</taxon>
        <taxon>Streptomycetaceae</taxon>
        <taxon>Kitasatospora</taxon>
    </lineage>
</organism>
<dbReference type="EMBL" id="JNBY01000028">
    <property type="protein sequence ID" value="KDN87583.1"/>
    <property type="molecule type" value="Genomic_DNA"/>
</dbReference>
<comment type="caution">
    <text evidence="1">The sequence shown here is derived from an EMBL/GenBank/DDBJ whole genome shotgun (WGS) entry which is preliminary data.</text>
</comment>
<protein>
    <submittedName>
        <fullName evidence="1">Diguanylate cyclase</fullName>
    </submittedName>
</protein>